<evidence type="ECO:0000256" key="7">
    <source>
        <dbReference type="ARBA" id="ARBA00023118"/>
    </source>
</evidence>
<evidence type="ECO:0000256" key="4">
    <source>
        <dbReference type="ARBA" id="ARBA00022723"/>
    </source>
</evidence>
<dbReference type="GO" id="GO:0051607">
    <property type="term" value="P:defense response to virus"/>
    <property type="evidence" value="ECO:0007669"/>
    <property type="project" value="UniProtKB-KW"/>
</dbReference>
<dbReference type="InterPro" id="IPR000477">
    <property type="entry name" value="RT_dom"/>
</dbReference>
<reference evidence="11 12" key="1">
    <citation type="submission" date="2016-10" db="EMBL/GenBank/DDBJ databases">
        <authorList>
            <person name="de Groot N.N."/>
        </authorList>
    </citation>
    <scope>NUCLEOTIDE SEQUENCE [LARGE SCALE GENOMIC DNA]</scope>
    <source>
        <strain evidence="11">MBHS1</strain>
    </source>
</reference>
<evidence type="ECO:0000313" key="11">
    <source>
        <dbReference type="EMBL" id="SEH05310.1"/>
    </source>
</evidence>
<dbReference type="InterPro" id="IPR051083">
    <property type="entry name" value="GrpII_Intron_Splice-Mob/Def"/>
</dbReference>
<dbReference type="EMBL" id="FMSV02000189">
    <property type="protein sequence ID" value="SEH05310.1"/>
    <property type="molecule type" value="Genomic_DNA"/>
</dbReference>
<dbReference type="PRINTS" id="PR00866">
    <property type="entry name" value="RNADNAPOLMS"/>
</dbReference>
<comment type="catalytic activity">
    <reaction evidence="9">
        <text>DNA(n) + a 2'-deoxyribonucleoside 5'-triphosphate = DNA(n+1) + diphosphate</text>
        <dbReference type="Rhea" id="RHEA:22508"/>
        <dbReference type="Rhea" id="RHEA-COMP:17339"/>
        <dbReference type="Rhea" id="RHEA-COMP:17340"/>
        <dbReference type="ChEBI" id="CHEBI:33019"/>
        <dbReference type="ChEBI" id="CHEBI:61560"/>
        <dbReference type="ChEBI" id="CHEBI:173112"/>
        <dbReference type="EC" id="2.7.7.49"/>
    </reaction>
</comment>
<dbReference type="GO" id="GO:0003964">
    <property type="term" value="F:RNA-directed DNA polymerase activity"/>
    <property type="evidence" value="ECO:0007669"/>
    <property type="project" value="UniProtKB-KW"/>
</dbReference>
<dbReference type="GO" id="GO:0003723">
    <property type="term" value="F:RNA binding"/>
    <property type="evidence" value="ECO:0007669"/>
    <property type="project" value="InterPro"/>
</dbReference>
<name>A0A1H6F5A2_9GAMM</name>
<evidence type="ECO:0000256" key="3">
    <source>
        <dbReference type="ARBA" id="ARBA00022695"/>
    </source>
</evidence>
<keyword evidence="6 11" id="KW-0695">RNA-directed DNA polymerase</keyword>
<evidence type="ECO:0000256" key="9">
    <source>
        <dbReference type="ARBA" id="ARBA00048173"/>
    </source>
</evidence>
<feature type="domain" description="Reverse transcriptase" evidence="10">
    <location>
        <begin position="1"/>
        <end position="165"/>
    </location>
</feature>
<dbReference type="SUPFAM" id="SSF56672">
    <property type="entry name" value="DNA/RNA polymerases"/>
    <property type="match status" value="1"/>
</dbReference>
<dbReference type="GO" id="GO:0046872">
    <property type="term" value="F:metal ion binding"/>
    <property type="evidence" value="ECO:0007669"/>
    <property type="project" value="UniProtKB-KW"/>
</dbReference>
<evidence type="ECO:0000313" key="12">
    <source>
        <dbReference type="Proteomes" id="UP000236724"/>
    </source>
</evidence>
<keyword evidence="12" id="KW-1185">Reference proteome</keyword>
<gene>
    <name evidence="11" type="ORF">MBHS_01163</name>
</gene>
<accession>A0A1H6F5A2</accession>
<evidence type="ECO:0000256" key="1">
    <source>
        <dbReference type="ARBA" id="ARBA00012493"/>
    </source>
</evidence>
<dbReference type="PANTHER" id="PTHR34047:SF7">
    <property type="entry name" value="RNA-DIRECTED DNA POLYMERASE"/>
    <property type="match status" value="1"/>
</dbReference>
<dbReference type="PROSITE" id="PS50878">
    <property type="entry name" value="RT_POL"/>
    <property type="match status" value="1"/>
</dbReference>
<evidence type="ECO:0000256" key="6">
    <source>
        <dbReference type="ARBA" id="ARBA00022918"/>
    </source>
</evidence>
<comment type="similarity">
    <text evidence="8">Belongs to the bacterial reverse transcriptase family.</text>
</comment>
<sequence length="213" mass="24661">MPVHIAVMGFEKNTSIFDNARFHENKAIVIRMDIKDFFPSIKAYKVKQYFITLGWNQSDAECLTKLCTWQSQLPQGAPTSPRLSNLVNYKLDARLAGLAKKFNATYTRYADDLTFSFTEDKPALINPVIRMVEKILKDEDYTLHKRRKLHIRRSHQQQLVTGLVVNHHVNLPRSTRRRLRAIEHRLNTQRKASLTPTQLAGWKAFQKGAQQSS</sequence>
<evidence type="ECO:0000259" key="10">
    <source>
        <dbReference type="PROSITE" id="PS50878"/>
    </source>
</evidence>
<keyword evidence="3" id="KW-0548">Nucleotidyltransferase</keyword>
<dbReference type="PANTHER" id="PTHR34047">
    <property type="entry name" value="NUCLEAR INTRON MATURASE 1, MITOCHONDRIAL-RELATED"/>
    <property type="match status" value="1"/>
</dbReference>
<dbReference type="InterPro" id="IPR043502">
    <property type="entry name" value="DNA/RNA_pol_sf"/>
</dbReference>
<dbReference type="AlphaFoldDB" id="A0A1H6F5A2"/>
<dbReference type="EC" id="2.7.7.49" evidence="1"/>
<keyword evidence="2" id="KW-0808">Transferase</keyword>
<protein>
    <recommendedName>
        <fullName evidence="1">RNA-directed DNA polymerase</fullName>
        <ecNumber evidence="1">2.7.7.49</ecNumber>
    </recommendedName>
</protein>
<dbReference type="Pfam" id="PF00078">
    <property type="entry name" value="RVT_1"/>
    <property type="match status" value="1"/>
</dbReference>
<keyword evidence="5" id="KW-0460">Magnesium</keyword>
<organism evidence="11 12">
    <name type="scientific">Candidatus Venteria ishoeyi</name>
    <dbReference type="NCBI Taxonomy" id="1899563"/>
    <lineage>
        <taxon>Bacteria</taxon>
        <taxon>Pseudomonadati</taxon>
        <taxon>Pseudomonadota</taxon>
        <taxon>Gammaproteobacteria</taxon>
        <taxon>Thiotrichales</taxon>
        <taxon>Thiotrichaceae</taxon>
        <taxon>Venteria</taxon>
    </lineage>
</organism>
<evidence type="ECO:0000256" key="8">
    <source>
        <dbReference type="ARBA" id="ARBA00034120"/>
    </source>
</evidence>
<dbReference type="InterPro" id="IPR000123">
    <property type="entry name" value="Reverse_transcriptase_msDNA"/>
</dbReference>
<dbReference type="Proteomes" id="UP000236724">
    <property type="component" value="Unassembled WGS sequence"/>
</dbReference>
<evidence type="ECO:0000256" key="2">
    <source>
        <dbReference type="ARBA" id="ARBA00022679"/>
    </source>
</evidence>
<dbReference type="CDD" id="cd03487">
    <property type="entry name" value="RT_Bac_retron_II"/>
    <property type="match status" value="1"/>
</dbReference>
<keyword evidence="7" id="KW-0051">Antiviral defense</keyword>
<keyword evidence="4" id="KW-0479">Metal-binding</keyword>
<proteinExistence type="inferred from homology"/>
<evidence type="ECO:0000256" key="5">
    <source>
        <dbReference type="ARBA" id="ARBA00022842"/>
    </source>
</evidence>